<protein>
    <recommendedName>
        <fullName evidence="3">peptidylprolyl isomerase</fullName>
        <ecNumber evidence="3">5.2.1.8</ecNumber>
    </recommendedName>
</protein>
<proteinExistence type="predicted"/>
<gene>
    <name evidence="6" type="ORF">SADUNF_Sadunf09G0045900</name>
</gene>
<dbReference type="Pfam" id="PF13174">
    <property type="entry name" value="TPR_6"/>
    <property type="match status" value="1"/>
</dbReference>
<comment type="catalytic activity">
    <reaction evidence="3">
        <text>[protein]-peptidylproline (omega=180) = [protein]-peptidylproline (omega=0)</text>
        <dbReference type="Rhea" id="RHEA:16237"/>
        <dbReference type="Rhea" id="RHEA-COMP:10747"/>
        <dbReference type="Rhea" id="RHEA-COMP:10748"/>
        <dbReference type="ChEBI" id="CHEBI:83833"/>
        <dbReference type="ChEBI" id="CHEBI:83834"/>
        <dbReference type="EC" id="5.2.1.8"/>
    </reaction>
</comment>
<dbReference type="GO" id="GO:0003755">
    <property type="term" value="F:peptidyl-prolyl cis-trans isomerase activity"/>
    <property type="evidence" value="ECO:0007669"/>
    <property type="project" value="UniProtKB-KW"/>
</dbReference>
<dbReference type="InterPro" id="IPR046357">
    <property type="entry name" value="PPIase_dom_sf"/>
</dbReference>
<accession>A0A835JQG7</accession>
<evidence type="ECO:0000256" key="2">
    <source>
        <dbReference type="ARBA" id="ARBA00022803"/>
    </source>
</evidence>
<dbReference type="InterPro" id="IPR019734">
    <property type="entry name" value="TPR_rpt"/>
</dbReference>
<dbReference type="SUPFAM" id="SSF54534">
    <property type="entry name" value="FKBP-like"/>
    <property type="match status" value="1"/>
</dbReference>
<evidence type="ECO:0000313" key="7">
    <source>
        <dbReference type="Proteomes" id="UP000657918"/>
    </source>
</evidence>
<reference evidence="6 7" key="1">
    <citation type="submission" date="2020-10" db="EMBL/GenBank/DDBJ databases">
        <title>Plant Genome Project.</title>
        <authorList>
            <person name="Zhang R.-G."/>
        </authorList>
    </citation>
    <scope>NUCLEOTIDE SEQUENCE [LARGE SCALE GENOMIC DNA]</scope>
    <source>
        <strain evidence="6">FAFU-HL-1</strain>
        <tissue evidence="6">Leaf</tissue>
    </source>
</reference>
<sequence length="397" mass="45442">MGIVGFFFWGKVEDDVWVVQFFLDLLVSAMEEIPSQPIGKDDEDEIVMEGAAAVHGEPLQDGNCPPNVESAVEILQEKVTKQIIKEGHGLKPSKYATCFLHYRAWTESTQHKFEDTWHEQRPFEMILGKEKNEMTGLAVGVSSMKAGERALLHVGWELGYGKEGNFSFPNVPPMADIIYEVELIGFDEVKEGKARGDMTVEERIGAADRRKMDGNSLFEELLEEAMQQYEMAIAYLGDDFMFQLFGKYRDMALAVKNPCHLNMAACLIKLKRYEEAIAQCTIVLVEDENNAKALFRRGKARAELGQTDAAREDFLKARKHAPEDKAILRELRLLDEHDKAIYKKQKEIYGGIFGPPPQPKPKPTNVLMRTWQWLIFICQWLPSLIYRLIRRERHKAD</sequence>
<dbReference type="FunFam" id="1.25.40.10:FF:000708">
    <property type="entry name" value="Peptidylprolyl isomerase"/>
    <property type="match status" value="1"/>
</dbReference>
<keyword evidence="2 4" id="KW-0802">TPR repeat</keyword>
<dbReference type="EC" id="5.2.1.8" evidence="3"/>
<dbReference type="InterPro" id="IPR001179">
    <property type="entry name" value="PPIase_FKBP_dom"/>
</dbReference>
<keyword evidence="7" id="KW-1185">Reference proteome</keyword>
<dbReference type="Proteomes" id="UP000657918">
    <property type="component" value="Unassembled WGS sequence"/>
</dbReference>
<dbReference type="AlphaFoldDB" id="A0A835JQG7"/>
<dbReference type="PROSITE" id="PS50005">
    <property type="entry name" value="TPR"/>
    <property type="match status" value="1"/>
</dbReference>
<keyword evidence="1" id="KW-0677">Repeat</keyword>
<evidence type="ECO:0000259" key="5">
    <source>
        <dbReference type="PROSITE" id="PS50059"/>
    </source>
</evidence>
<dbReference type="Gene3D" id="1.25.40.10">
    <property type="entry name" value="Tetratricopeptide repeat domain"/>
    <property type="match status" value="1"/>
</dbReference>
<dbReference type="PANTHER" id="PTHR11242:SF0">
    <property type="entry name" value="TPR_REGION DOMAIN-CONTAINING PROTEIN"/>
    <property type="match status" value="1"/>
</dbReference>
<evidence type="ECO:0000256" key="1">
    <source>
        <dbReference type="ARBA" id="ARBA00022737"/>
    </source>
</evidence>
<evidence type="ECO:0000256" key="4">
    <source>
        <dbReference type="PROSITE-ProRule" id="PRU00339"/>
    </source>
</evidence>
<dbReference type="PROSITE" id="PS50059">
    <property type="entry name" value="FKBP_PPIASE"/>
    <property type="match status" value="1"/>
</dbReference>
<evidence type="ECO:0000256" key="3">
    <source>
        <dbReference type="PROSITE-ProRule" id="PRU00277"/>
    </source>
</evidence>
<feature type="repeat" description="TPR" evidence="4">
    <location>
        <begin position="291"/>
        <end position="324"/>
    </location>
</feature>
<evidence type="ECO:0000313" key="6">
    <source>
        <dbReference type="EMBL" id="KAF9675570.1"/>
    </source>
</evidence>
<name>A0A835JQG7_9ROSI</name>
<keyword evidence="3" id="KW-0413">Isomerase</keyword>
<keyword evidence="3" id="KW-0697">Rotamase</keyword>
<dbReference type="SMART" id="SM00028">
    <property type="entry name" value="TPR"/>
    <property type="match status" value="2"/>
</dbReference>
<dbReference type="InterPro" id="IPR011990">
    <property type="entry name" value="TPR-like_helical_dom_sf"/>
</dbReference>
<feature type="domain" description="PPIase FKBP-type" evidence="5">
    <location>
        <begin position="95"/>
        <end position="187"/>
    </location>
</feature>
<dbReference type="InterPro" id="IPR039663">
    <property type="entry name" value="AIP/AIPL1/TTC9"/>
</dbReference>
<dbReference type="Pfam" id="PF00254">
    <property type="entry name" value="FKBP_C"/>
    <property type="match status" value="1"/>
</dbReference>
<dbReference type="SUPFAM" id="SSF48452">
    <property type="entry name" value="TPR-like"/>
    <property type="match status" value="1"/>
</dbReference>
<organism evidence="6 7">
    <name type="scientific">Salix dunnii</name>
    <dbReference type="NCBI Taxonomy" id="1413687"/>
    <lineage>
        <taxon>Eukaryota</taxon>
        <taxon>Viridiplantae</taxon>
        <taxon>Streptophyta</taxon>
        <taxon>Embryophyta</taxon>
        <taxon>Tracheophyta</taxon>
        <taxon>Spermatophyta</taxon>
        <taxon>Magnoliopsida</taxon>
        <taxon>eudicotyledons</taxon>
        <taxon>Gunneridae</taxon>
        <taxon>Pentapetalae</taxon>
        <taxon>rosids</taxon>
        <taxon>fabids</taxon>
        <taxon>Malpighiales</taxon>
        <taxon>Salicaceae</taxon>
        <taxon>Saliceae</taxon>
        <taxon>Salix</taxon>
    </lineage>
</organism>
<dbReference type="PANTHER" id="PTHR11242">
    <property type="entry name" value="ARYL HYDROCARBON RECEPTOR INTERACTING PROTEIN RELATED"/>
    <property type="match status" value="1"/>
</dbReference>
<dbReference type="EMBL" id="JADGMS010000009">
    <property type="protein sequence ID" value="KAF9675570.1"/>
    <property type="molecule type" value="Genomic_DNA"/>
</dbReference>
<dbReference type="Gene3D" id="3.10.50.40">
    <property type="match status" value="1"/>
</dbReference>
<dbReference type="OrthoDB" id="433738at2759"/>
<comment type="caution">
    <text evidence="6">The sequence shown here is derived from an EMBL/GenBank/DDBJ whole genome shotgun (WGS) entry which is preliminary data.</text>
</comment>